<proteinExistence type="inferred from homology"/>
<dbReference type="EMBL" id="CP002281">
    <property type="protein sequence ID" value="ADO82399.1"/>
    <property type="molecule type" value="Genomic_DNA"/>
</dbReference>
<protein>
    <submittedName>
        <fullName evidence="4">Nitroreductase</fullName>
    </submittedName>
</protein>
<dbReference type="InterPro" id="IPR000415">
    <property type="entry name" value="Nitroreductase-like"/>
</dbReference>
<name>E3H6N0_ILYPC</name>
<dbReference type="HOGENOM" id="CLU_070764_7_3_0"/>
<keyword evidence="2" id="KW-0560">Oxidoreductase</keyword>
<evidence type="ECO:0000313" key="4">
    <source>
        <dbReference type="EMBL" id="ADO82399.1"/>
    </source>
</evidence>
<keyword evidence="5" id="KW-1185">Reference proteome</keyword>
<evidence type="ECO:0000256" key="1">
    <source>
        <dbReference type="ARBA" id="ARBA00007118"/>
    </source>
</evidence>
<dbReference type="SUPFAM" id="SSF55469">
    <property type="entry name" value="FMN-dependent nitroreductase-like"/>
    <property type="match status" value="1"/>
</dbReference>
<dbReference type="GO" id="GO:0016491">
    <property type="term" value="F:oxidoreductase activity"/>
    <property type="evidence" value="ECO:0007669"/>
    <property type="project" value="UniProtKB-KW"/>
</dbReference>
<dbReference type="STRING" id="572544.Ilyop_0611"/>
<evidence type="ECO:0000313" key="5">
    <source>
        <dbReference type="Proteomes" id="UP000006875"/>
    </source>
</evidence>
<comment type="similarity">
    <text evidence="1">Belongs to the nitroreductase family.</text>
</comment>
<dbReference type="InterPro" id="IPR029479">
    <property type="entry name" value="Nitroreductase"/>
</dbReference>
<dbReference type="PANTHER" id="PTHR43673">
    <property type="entry name" value="NAD(P)H NITROREDUCTASE YDGI-RELATED"/>
    <property type="match status" value="1"/>
</dbReference>
<evidence type="ECO:0000259" key="3">
    <source>
        <dbReference type="Pfam" id="PF00881"/>
    </source>
</evidence>
<dbReference type="Gene3D" id="3.40.109.10">
    <property type="entry name" value="NADH Oxidase"/>
    <property type="match status" value="1"/>
</dbReference>
<feature type="domain" description="Nitroreductase" evidence="3">
    <location>
        <begin position="5"/>
        <end position="59"/>
    </location>
</feature>
<dbReference type="PANTHER" id="PTHR43673:SF10">
    <property type="entry name" value="NADH DEHYDROGENASE_NAD(P)H NITROREDUCTASE XCC3605-RELATED"/>
    <property type="match status" value="1"/>
</dbReference>
<dbReference type="RefSeq" id="WP_013387069.1">
    <property type="nucleotide sequence ID" value="NC_014632.1"/>
</dbReference>
<dbReference type="Pfam" id="PF00881">
    <property type="entry name" value="Nitroreductase"/>
    <property type="match status" value="2"/>
</dbReference>
<organism evidence="4 5">
    <name type="scientific">Ilyobacter polytropus (strain ATCC 51220 / DSM 2926 / LMG 16218 / CuHBu1)</name>
    <dbReference type="NCBI Taxonomy" id="572544"/>
    <lineage>
        <taxon>Bacteria</taxon>
        <taxon>Fusobacteriati</taxon>
        <taxon>Fusobacteriota</taxon>
        <taxon>Fusobacteriia</taxon>
        <taxon>Fusobacteriales</taxon>
        <taxon>Fusobacteriaceae</taxon>
        <taxon>Ilyobacter</taxon>
    </lineage>
</organism>
<accession>E3H6N0</accession>
<dbReference type="Proteomes" id="UP000006875">
    <property type="component" value="Chromosome"/>
</dbReference>
<reference evidence="4 5" key="1">
    <citation type="journal article" date="2010" name="Stand. Genomic Sci.">
        <title>Complete genome sequence of Ilyobacter polytropus type strain (CuHbu1).</title>
        <authorList>
            <person name="Sikorski J."/>
            <person name="Chertkov O."/>
            <person name="Lapidus A."/>
            <person name="Nolan M."/>
            <person name="Lucas S."/>
            <person name="Del Rio T.G."/>
            <person name="Tice H."/>
            <person name="Cheng J.F."/>
            <person name="Tapia R."/>
            <person name="Han C."/>
            <person name="Goodwin L."/>
            <person name="Pitluck S."/>
            <person name="Liolios K."/>
            <person name="Ivanova N."/>
            <person name="Mavromatis K."/>
            <person name="Mikhailova N."/>
            <person name="Pati A."/>
            <person name="Chen A."/>
            <person name="Palaniappan K."/>
            <person name="Land M."/>
            <person name="Hauser L."/>
            <person name="Chang Y.J."/>
            <person name="Jeffries C.D."/>
            <person name="Brambilla E."/>
            <person name="Yasawong M."/>
            <person name="Rohde M."/>
            <person name="Pukall R."/>
            <person name="Spring S."/>
            <person name="Goker M."/>
            <person name="Woyke T."/>
            <person name="Bristow J."/>
            <person name="Eisen J.A."/>
            <person name="Markowitz V."/>
            <person name="Hugenholtz P."/>
            <person name="Kyrpides N.C."/>
            <person name="Klenk H.P."/>
        </authorList>
    </citation>
    <scope>NUCLEOTIDE SEQUENCE [LARGE SCALE GENOMIC DNA]</scope>
    <source>
        <strain evidence="5">ATCC 51220 / DSM 2926 / LMG 16218 / CuHBu1</strain>
    </source>
</reference>
<evidence type="ECO:0000256" key="2">
    <source>
        <dbReference type="ARBA" id="ARBA00023002"/>
    </source>
</evidence>
<dbReference type="KEGG" id="ipo:Ilyop_0611"/>
<dbReference type="CDD" id="cd02150">
    <property type="entry name" value="nitroreductase"/>
    <property type="match status" value="1"/>
</dbReference>
<dbReference type="AlphaFoldDB" id="E3H6N0"/>
<sequence length="169" mass="19270">MEAIFNRRSVRKYSGQKVEESKIEKILRAAMQAPSAGNQQAWEFVVVRDKEMLKKLSEVSPYSKMAANADVVIAVMANEEYMRYPSYWQQDLGAATENILLQAVTEGLGSVWIAVAPREDRISTMREIFSLPETVIPFCMVALGYPDQEVKLSDKWDGNKVHYEEYKPV</sequence>
<feature type="domain" description="Nitroreductase" evidence="3">
    <location>
        <begin position="63"/>
        <end position="145"/>
    </location>
</feature>
<dbReference type="eggNOG" id="COG0778">
    <property type="taxonomic scope" value="Bacteria"/>
</dbReference>
<dbReference type="OrthoDB" id="9812105at2"/>
<gene>
    <name evidence="4" type="ordered locus">Ilyop_0611</name>
</gene>